<name>A0A8H3E8W7_9AGAM</name>
<reference evidence="2" key="1">
    <citation type="submission" date="2021-01" db="EMBL/GenBank/DDBJ databases">
        <authorList>
            <person name="Kaushik A."/>
        </authorList>
    </citation>
    <scope>NUCLEOTIDE SEQUENCE</scope>
    <source>
        <strain evidence="2">AG5</strain>
    </source>
</reference>
<proteinExistence type="predicted"/>
<evidence type="ECO:0000256" key="1">
    <source>
        <dbReference type="SAM" id="MobiDB-lite"/>
    </source>
</evidence>
<dbReference type="AlphaFoldDB" id="A0A8H3E8W7"/>
<organism evidence="2 3">
    <name type="scientific">Rhizoctonia solani</name>
    <dbReference type="NCBI Taxonomy" id="456999"/>
    <lineage>
        <taxon>Eukaryota</taxon>
        <taxon>Fungi</taxon>
        <taxon>Dikarya</taxon>
        <taxon>Basidiomycota</taxon>
        <taxon>Agaricomycotina</taxon>
        <taxon>Agaricomycetes</taxon>
        <taxon>Cantharellales</taxon>
        <taxon>Ceratobasidiaceae</taxon>
        <taxon>Rhizoctonia</taxon>
    </lineage>
</organism>
<dbReference type="EMBL" id="CAJNJQ010004125">
    <property type="protein sequence ID" value="CAE7208538.1"/>
    <property type="molecule type" value="Genomic_DNA"/>
</dbReference>
<feature type="non-terminal residue" evidence="2">
    <location>
        <position position="1"/>
    </location>
</feature>
<feature type="region of interest" description="Disordered" evidence="1">
    <location>
        <begin position="29"/>
        <end position="50"/>
    </location>
</feature>
<comment type="caution">
    <text evidence="2">The sequence shown here is derived from an EMBL/GenBank/DDBJ whole genome shotgun (WGS) entry which is preliminary data.</text>
</comment>
<evidence type="ECO:0000313" key="2">
    <source>
        <dbReference type="EMBL" id="CAE7208538.1"/>
    </source>
</evidence>
<dbReference type="Proteomes" id="UP000663827">
    <property type="component" value="Unassembled WGS sequence"/>
</dbReference>
<accession>A0A8H3E8W7</accession>
<gene>
    <name evidence="2" type="ORF">RDB_LOCUS148028</name>
</gene>
<evidence type="ECO:0000313" key="3">
    <source>
        <dbReference type="Proteomes" id="UP000663827"/>
    </source>
</evidence>
<protein>
    <submittedName>
        <fullName evidence="2">Uncharacterized protein</fullName>
    </submittedName>
</protein>
<sequence length="108" mass="12005">MQETNAIPPITTQVDAHRAISPLPHRVSWSGSEAMSKAGSQTGSQAESQADTWAELVGWDDQFRELKAYEDRPEVKKLKEVVAKSFTVPAWLADLKSPKCTYFAGIER</sequence>